<evidence type="ECO:0000313" key="2">
    <source>
        <dbReference type="EMBL" id="MBZ5750234.1"/>
    </source>
</evidence>
<dbReference type="Proteomes" id="UP001165287">
    <property type="component" value="Unassembled WGS sequence"/>
</dbReference>
<keyword evidence="1" id="KW-0472">Membrane</keyword>
<feature type="transmembrane region" description="Helical" evidence="1">
    <location>
        <begin position="77"/>
        <end position="96"/>
    </location>
</feature>
<feature type="transmembrane region" description="Helical" evidence="1">
    <location>
        <begin position="191"/>
        <end position="216"/>
    </location>
</feature>
<accession>A0ABS7UQN5</accession>
<feature type="transmembrane region" description="Helical" evidence="1">
    <location>
        <begin position="152"/>
        <end position="171"/>
    </location>
</feature>
<feature type="transmembrane region" description="Helical" evidence="1">
    <location>
        <begin position="29"/>
        <end position="46"/>
    </location>
</feature>
<feature type="transmembrane region" description="Helical" evidence="1">
    <location>
        <begin position="379"/>
        <end position="397"/>
    </location>
</feature>
<proteinExistence type="predicted"/>
<keyword evidence="3" id="KW-1185">Reference proteome</keyword>
<keyword evidence="1" id="KW-1133">Transmembrane helix</keyword>
<name>A0ABS7UQN5_9BACI</name>
<dbReference type="InterPro" id="IPR025291">
    <property type="entry name" value="DUF4153"/>
</dbReference>
<feature type="transmembrane region" description="Helical" evidence="1">
    <location>
        <begin position="283"/>
        <end position="303"/>
    </location>
</feature>
<evidence type="ECO:0000313" key="3">
    <source>
        <dbReference type="Proteomes" id="UP001165287"/>
    </source>
</evidence>
<dbReference type="RefSeq" id="WP_224138275.1">
    <property type="nucleotide sequence ID" value="NZ_JAIQUM010000013.1"/>
</dbReference>
<evidence type="ECO:0000256" key="1">
    <source>
        <dbReference type="SAM" id="Phobius"/>
    </source>
</evidence>
<feature type="transmembrane region" description="Helical" evidence="1">
    <location>
        <begin position="237"/>
        <end position="263"/>
    </location>
</feature>
<protein>
    <submittedName>
        <fullName evidence="2">DUF4173 domain-containing protein</fullName>
    </submittedName>
</protein>
<keyword evidence="1" id="KW-0812">Transmembrane</keyword>
<sequence>MEGTWKNILICFIGGILFHYLFYGKGIGISYPLYVMYLYLIFYIKVPSKGKKQTVFDLLLFLSACLLAASFTLSSHIILLLLNFAIVPILLFIHMVHSRRWEMEKWSNRLFIKSMFLTFFETVQQFFKLLHFGEQIGKGVMHEKNYQIAKKIAIGFVLSIPLLWTILYLLMSSDQQFKSLLNLFPTWLQQANIGSILFQAFIIGFITLWLFAYFITLAKPLVMNQDPIESQAVKMDVVIVSTILSMLNIVYFLYTAVQFSYFFSGDPSSGSLGYTYAEYARRGFTELTIVSLINLGLLFLFTHGSHFQKVMLPKVMKLLLSVLVIFTFVMLSSAYYRLSLYEQAYGYTYSRVYAHAFMILLCFMLILAMFKVVKERFKLLRAMFIVTLVAYVTLNYLNIDQLIVSQNMNRYEATGKLDVNYLSTLSYDAIPALLEQDHEKFHKFLKGKVVEVNQGPKEWQSFNFSKAKAKRLLNEWKESE</sequence>
<reference evidence="2" key="1">
    <citation type="submission" date="2024-05" db="EMBL/GenBank/DDBJ databases">
        <title>Metabacillus sp. nov., isolated from the rhizosphere soil of tomato plants.</title>
        <authorList>
            <person name="Ma R."/>
        </authorList>
    </citation>
    <scope>NUCLEOTIDE SEQUENCE</scope>
    <source>
        <strain evidence="2">DBTR6</strain>
    </source>
</reference>
<dbReference type="EMBL" id="JAIQUM010000013">
    <property type="protein sequence ID" value="MBZ5750234.1"/>
    <property type="molecule type" value="Genomic_DNA"/>
</dbReference>
<dbReference type="Pfam" id="PF13687">
    <property type="entry name" value="DUF4153"/>
    <property type="match status" value="1"/>
</dbReference>
<comment type="caution">
    <text evidence="2">The sequence shown here is derived from an EMBL/GenBank/DDBJ whole genome shotgun (WGS) entry which is preliminary data.</text>
</comment>
<organism evidence="2 3">
    <name type="scientific">Metabacillus rhizolycopersici</name>
    <dbReference type="NCBI Taxonomy" id="2875709"/>
    <lineage>
        <taxon>Bacteria</taxon>
        <taxon>Bacillati</taxon>
        <taxon>Bacillota</taxon>
        <taxon>Bacilli</taxon>
        <taxon>Bacillales</taxon>
        <taxon>Bacillaceae</taxon>
        <taxon>Metabacillus</taxon>
    </lineage>
</organism>
<gene>
    <name evidence="2" type="ORF">K9V48_08235</name>
</gene>
<feature type="transmembrane region" description="Helical" evidence="1">
    <location>
        <begin position="352"/>
        <end position="372"/>
    </location>
</feature>
<feature type="transmembrane region" description="Helical" evidence="1">
    <location>
        <begin position="315"/>
        <end position="336"/>
    </location>
</feature>
<feature type="transmembrane region" description="Helical" evidence="1">
    <location>
        <begin position="55"/>
        <end position="71"/>
    </location>
</feature>